<dbReference type="RefSeq" id="WP_258542657.1">
    <property type="nucleotide sequence ID" value="NZ_OU015584.1"/>
</dbReference>
<evidence type="ECO:0000313" key="2">
    <source>
        <dbReference type="EMBL" id="CAG5084287.1"/>
    </source>
</evidence>
<dbReference type="InterPro" id="IPR028098">
    <property type="entry name" value="Glyco_trans_4-like_N"/>
</dbReference>
<dbReference type="AlphaFoldDB" id="A0A916JNX4"/>
<protein>
    <recommendedName>
        <fullName evidence="1">Glycosyltransferase subfamily 4-like N-terminal domain-containing protein</fullName>
    </recommendedName>
</protein>
<keyword evidence="3" id="KW-1185">Reference proteome</keyword>
<evidence type="ECO:0000259" key="1">
    <source>
        <dbReference type="Pfam" id="PF13579"/>
    </source>
</evidence>
<dbReference type="SUPFAM" id="SSF53756">
    <property type="entry name" value="UDP-Glycosyltransferase/glycogen phosphorylase"/>
    <property type="match status" value="1"/>
</dbReference>
<dbReference type="Pfam" id="PF13579">
    <property type="entry name" value="Glyco_trans_4_4"/>
    <property type="match status" value="1"/>
</dbReference>
<accession>A0A916JNX4</accession>
<organism evidence="2 3">
    <name type="scientific">Parvicella tangerina</name>
    <dbReference type="NCBI Taxonomy" id="2829795"/>
    <lineage>
        <taxon>Bacteria</taxon>
        <taxon>Pseudomonadati</taxon>
        <taxon>Bacteroidota</taxon>
        <taxon>Flavobacteriia</taxon>
        <taxon>Flavobacteriales</taxon>
        <taxon>Parvicellaceae</taxon>
        <taxon>Parvicella</taxon>
    </lineage>
</organism>
<evidence type="ECO:0000313" key="3">
    <source>
        <dbReference type="Proteomes" id="UP000683507"/>
    </source>
</evidence>
<name>A0A916JNX4_9FLAO</name>
<dbReference type="EMBL" id="OU015584">
    <property type="protein sequence ID" value="CAG5084287.1"/>
    <property type="molecule type" value="Genomic_DNA"/>
</dbReference>
<dbReference type="Gene3D" id="3.40.50.2000">
    <property type="entry name" value="Glycogen Phosphorylase B"/>
    <property type="match status" value="2"/>
</dbReference>
<reference evidence="2" key="1">
    <citation type="submission" date="2021-04" db="EMBL/GenBank/DDBJ databases">
        <authorList>
            <person name="Rodrigo-Torres L."/>
            <person name="Arahal R. D."/>
            <person name="Lucena T."/>
        </authorList>
    </citation>
    <scope>NUCLEOTIDE SEQUENCE</scope>
    <source>
        <strain evidence="2">AS29M-1</strain>
    </source>
</reference>
<gene>
    <name evidence="2" type="ORF">CRYO30217_02427</name>
</gene>
<proteinExistence type="predicted"/>
<dbReference type="Proteomes" id="UP000683507">
    <property type="component" value="Chromosome"/>
</dbReference>
<sequence length="379" mass="43398">MRLAFIAYWGIDQGLTQATVLPHLRVLSEDPRVEEIIFFTIERNGFVKSDSSIIKVHHFPVAEQSRIRGFSKFSALRKIYLKLKEFKPDFVLARSSLAGIPAYHYFKKTGTPYLIESFEPHAEYMIDAGEWKKSGFKYGLLKKYERKQMVTAAFLFPVSENYRNYLLAQGIERNRVRVLPCTVDGRQFARNQTEREGIRKKLKIHSSSTVGIYVGKFGGIYKTHEAFTHFMDVLERFDSYHLIVLTPQDSEEVLGYAKTAKFSLDNLSVLSVAINEVPSYLSASDIGFATYKQFASNKYLSPIKLGEYFASGLFVVCSPGVGDDASRLIPERIGVTTDRLDAFEELYRNFSSRSSVNYSVHYRSQKLIKECYNLFLTKV</sequence>
<dbReference type="GO" id="GO:0016757">
    <property type="term" value="F:glycosyltransferase activity"/>
    <property type="evidence" value="ECO:0007669"/>
    <property type="project" value="UniProtKB-ARBA"/>
</dbReference>
<feature type="domain" description="Glycosyltransferase subfamily 4-like N-terminal" evidence="1">
    <location>
        <begin position="55"/>
        <end position="181"/>
    </location>
</feature>
<dbReference type="KEGG" id="ptan:CRYO30217_02427"/>